<evidence type="ECO:0000313" key="1">
    <source>
        <dbReference type="EMBL" id="MDL5033321.1"/>
    </source>
</evidence>
<accession>A0ABT7LKC2</accession>
<dbReference type="RefSeq" id="WP_285983406.1">
    <property type="nucleotide sequence ID" value="NZ_JASVDS010000004.1"/>
</dbReference>
<dbReference type="EMBL" id="JASVDS010000004">
    <property type="protein sequence ID" value="MDL5033321.1"/>
    <property type="molecule type" value="Genomic_DNA"/>
</dbReference>
<protein>
    <recommendedName>
        <fullName evidence="3">DUF2293 domain-containing protein</fullName>
    </recommendedName>
</protein>
<evidence type="ECO:0008006" key="3">
    <source>
        <dbReference type="Google" id="ProtNLM"/>
    </source>
</evidence>
<organism evidence="1 2">
    <name type="scientific">Roseateles subflavus</name>
    <dbReference type="NCBI Taxonomy" id="3053353"/>
    <lineage>
        <taxon>Bacteria</taxon>
        <taxon>Pseudomonadati</taxon>
        <taxon>Pseudomonadota</taxon>
        <taxon>Betaproteobacteria</taxon>
        <taxon>Burkholderiales</taxon>
        <taxon>Sphaerotilaceae</taxon>
        <taxon>Roseateles</taxon>
    </lineage>
</organism>
<dbReference type="Proteomes" id="UP001238603">
    <property type="component" value="Unassembled WGS sequence"/>
</dbReference>
<proteinExistence type="predicted"/>
<gene>
    <name evidence="1" type="ORF">QRD43_15505</name>
</gene>
<sequence length="219" mass="23738">MKQKTVRRPTDLLDAAEASGVDSLFQRQLLALRAGKVLFPPLPPSEMQAELLSKGTTVNPEDATHLQGGASVEDQAGALLDALVMHVEANALKPSMLKLIAQHLRAEQVRVGKNQAAMKVLGMAKPSRPVTRPAKEEAAALTFAEAVGDGCDESAAIRRAYDAYWALAQPPQSYDADLEVPRVGKHPTLAHQRMETIRAVLAKWGVLESRRPGRPKKSK</sequence>
<reference evidence="1 2" key="1">
    <citation type="submission" date="2023-06" db="EMBL/GenBank/DDBJ databases">
        <title>Pelomonas sp. APW6 16S ribosomal RNA gene genome sequencing and assembly.</title>
        <authorList>
            <person name="Woo H."/>
        </authorList>
    </citation>
    <scope>NUCLEOTIDE SEQUENCE [LARGE SCALE GENOMIC DNA]</scope>
    <source>
        <strain evidence="1 2">APW6</strain>
    </source>
</reference>
<evidence type="ECO:0000313" key="2">
    <source>
        <dbReference type="Proteomes" id="UP001238603"/>
    </source>
</evidence>
<keyword evidence="2" id="KW-1185">Reference proteome</keyword>
<comment type="caution">
    <text evidence="1">The sequence shown here is derived from an EMBL/GenBank/DDBJ whole genome shotgun (WGS) entry which is preliminary data.</text>
</comment>
<name>A0ABT7LKC2_9BURK</name>